<evidence type="ECO:0000313" key="1">
    <source>
        <dbReference type="EMBL" id="KKN16803.1"/>
    </source>
</evidence>
<sequence>MIVCDFCGRETKDKREQGLTLHLFEPVRKKMLAVFSCAWDVCTTCRAKAVAAVKEQCKNNFGIEVRDEQG</sequence>
<gene>
    <name evidence="1" type="ORF">LCGC14_0972330</name>
</gene>
<proteinExistence type="predicted"/>
<comment type="caution">
    <text evidence="1">The sequence shown here is derived from an EMBL/GenBank/DDBJ whole genome shotgun (WGS) entry which is preliminary data.</text>
</comment>
<dbReference type="EMBL" id="LAZR01003580">
    <property type="protein sequence ID" value="KKN16803.1"/>
    <property type="molecule type" value="Genomic_DNA"/>
</dbReference>
<dbReference type="AlphaFoldDB" id="A0A0F9RHR7"/>
<reference evidence="1" key="1">
    <citation type="journal article" date="2015" name="Nature">
        <title>Complex archaea that bridge the gap between prokaryotes and eukaryotes.</title>
        <authorList>
            <person name="Spang A."/>
            <person name="Saw J.H."/>
            <person name="Jorgensen S.L."/>
            <person name="Zaremba-Niedzwiedzka K."/>
            <person name="Martijn J."/>
            <person name="Lind A.E."/>
            <person name="van Eijk R."/>
            <person name="Schleper C."/>
            <person name="Guy L."/>
            <person name="Ettema T.J."/>
        </authorList>
    </citation>
    <scope>NUCLEOTIDE SEQUENCE</scope>
</reference>
<protein>
    <submittedName>
        <fullName evidence="1">Uncharacterized protein</fullName>
    </submittedName>
</protein>
<name>A0A0F9RHR7_9ZZZZ</name>
<accession>A0A0F9RHR7</accession>
<organism evidence="1">
    <name type="scientific">marine sediment metagenome</name>
    <dbReference type="NCBI Taxonomy" id="412755"/>
    <lineage>
        <taxon>unclassified sequences</taxon>
        <taxon>metagenomes</taxon>
        <taxon>ecological metagenomes</taxon>
    </lineage>
</organism>